<dbReference type="EMBL" id="JALJZU010000002">
    <property type="protein sequence ID" value="MCP2007245.1"/>
    <property type="molecule type" value="Genomic_DNA"/>
</dbReference>
<sequence>MQSYVFNLGTGAAAVRAFDVPADLFVYESGVPTPTSGDTRIKVKPNTGAEIVLRPGQRFRLAPGSNATHWEVSTLDPAVTLTGYIIIGSGEFDDANTLNKFTLDATFANNVKVTNTTAERVPVTLDTTQSLGINNTTANRVPVTLDPAQVLNIAGTTVQYTNSFSDSVVTTLTNAVVFSAAANANGAYVEFAEVSAVLTTNGAYTCTLVAKATAPASDVDGDVIMITSAGGQNALGPLTQINDRLGYRVKIPAGKGLWLNQNNGANFGAKKTVLYTLL</sequence>
<comment type="caution">
    <text evidence="1">The sequence shown here is derived from an EMBL/GenBank/DDBJ whole genome shotgun (WGS) entry which is preliminary data.</text>
</comment>
<evidence type="ECO:0000313" key="1">
    <source>
        <dbReference type="EMBL" id="MBV6324362.1"/>
    </source>
</evidence>
<dbReference type="AlphaFoldDB" id="A0AA41HG13"/>
<dbReference type="RefSeq" id="WP_217945284.1">
    <property type="nucleotide sequence ID" value="NZ_JAHTGR010000016.1"/>
</dbReference>
<dbReference type="EMBL" id="JAHTGR010000016">
    <property type="protein sequence ID" value="MBV6324362.1"/>
    <property type="molecule type" value="Genomic_DNA"/>
</dbReference>
<dbReference type="Proteomes" id="UP001162889">
    <property type="component" value="Unassembled WGS sequence"/>
</dbReference>
<dbReference type="Proteomes" id="UP001155901">
    <property type="component" value="Unassembled WGS sequence"/>
</dbReference>
<reference evidence="1" key="1">
    <citation type="submission" date="2021-07" db="EMBL/GenBank/DDBJ databases">
        <title>Characterization of violacein-producing bacteria and related species.</title>
        <authorList>
            <person name="Wilson H.S."/>
            <person name="De Leon M.E."/>
        </authorList>
    </citation>
    <scope>NUCLEOTIDE SEQUENCE</scope>
    <source>
        <strain evidence="1">HSC-15S17</strain>
    </source>
</reference>
<evidence type="ECO:0000313" key="2">
    <source>
        <dbReference type="EMBL" id="MCP2007245.1"/>
    </source>
</evidence>
<name>A0AA41HG13_9BURK</name>
<evidence type="ECO:0000313" key="3">
    <source>
        <dbReference type="Proteomes" id="UP001155901"/>
    </source>
</evidence>
<proteinExistence type="predicted"/>
<protein>
    <submittedName>
        <fullName evidence="2">Biopolymer transport protein ExbD</fullName>
    </submittedName>
</protein>
<accession>A0AA41HG13</accession>
<reference evidence="2" key="2">
    <citation type="submission" date="2022-03" db="EMBL/GenBank/DDBJ databases">
        <title>Genome Encyclopedia of Bacteria and Archaea VI: Functional Genomics of Type Strains.</title>
        <authorList>
            <person name="Whitman W."/>
        </authorList>
    </citation>
    <scope>NUCLEOTIDE SEQUENCE</scope>
    <source>
        <strain evidence="2">HSC-15S17</strain>
    </source>
</reference>
<evidence type="ECO:0000313" key="4">
    <source>
        <dbReference type="Proteomes" id="UP001162889"/>
    </source>
</evidence>
<keyword evidence="4" id="KW-1185">Reference proteome</keyword>
<gene>
    <name evidence="1" type="ORF">KVP70_25840</name>
    <name evidence="2" type="ORF">L1274_000938</name>
</gene>
<organism evidence="1 3">
    <name type="scientific">Duganella violaceipulchra</name>
    <dbReference type="NCBI Taxonomy" id="2849652"/>
    <lineage>
        <taxon>Bacteria</taxon>
        <taxon>Pseudomonadati</taxon>
        <taxon>Pseudomonadota</taxon>
        <taxon>Betaproteobacteria</taxon>
        <taxon>Burkholderiales</taxon>
        <taxon>Oxalobacteraceae</taxon>
        <taxon>Telluria group</taxon>
        <taxon>Duganella</taxon>
    </lineage>
</organism>